<dbReference type="Pfam" id="PF04082">
    <property type="entry name" value="Fungal_trans"/>
    <property type="match status" value="1"/>
</dbReference>
<evidence type="ECO:0000256" key="4">
    <source>
        <dbReference type="ARBA" id="ARBA00023242"/>
    </source>
</evidence>
<evidence type="ECO:0000256" key="3">
    <source>
        <dbReference type="ARBA" id="ARBA00023125"/>
    </source>
</evidence>
<dbReference type="EMBL" id="SEKV01000036">
    <property type="protein sequence ID" value="TFY68182.1"/>
    <property type="molecule type" value="Genomic_DNA"/>
</dbReference>
<protein>
    <recommendedName>
        <fullName evidence="6">Xylanolytic transcriptional activator regulatory domain-containing protein</fullName>
    </recommendedName>
</protein>
<proteinExistence type="predicted"/>
<keyword evidence="3" id="KW-0238">DNA-binding</keyword>
<evidence type="ECO:0000313" key="8">
    <source>
        <dbReference type="Proteomes" id="UP000298390"/>
    </source>
</evidence>
<evidence type="ECO:0000259" key="6">
    <source>
        <dbReference type="Pfam" id="PF04082"/>
    </source>
</evidence>
<dbReference type="GO" id="GO:0003700">
    <property type="term" value="F:DNA-binding transcription factor activity"/>
    <property type="evidence" value="ECO:0007669"/>
    <property type="project" value="InterPro"/>
</dbReference>
<dbReference type="PANTHER" id="PTHR46910:SF3">
    <property type="entry name" value="HALOTOLERANCE PROTEIN 9-RELATED"/>
    <property type="match status" value="1"/>
</dbReference>
<dbReference type="CDD" id="cd12148">
    <property type="entry name" value="fungal_TF_MHR"/>
    <property type="match status" value="1"/>
</dbReference>
<accession>A0A4Y9Z0X7</accession>
<keyword evidence="4" id="KW-0539">Nucleus</keyword>
<dbReference type="STRING" id="34475.A0A4Y9Z0X7"/>
<organism evidence="7 8">
    <name type="scientific">Rhodofomes roseus</name>
    <dbReference type="NCBI Taxonomy" id="34475"/>
    <lineage>
        <taxon>Eukaryota</taxon>
        <taxon>Fungi</taxon>
        <taxon>Dikarya</taxon>
        <taxon>Basidiomycota</taxon>
        <taxon>Agaricomycotina</taxon>
        <taxon>Agaricomycetes</taxon>
        <taxon>Polyporales</taxon>
        <taxon>Rhodofomes</taxon>
    </lineage>
</organism>
<keyword evidence="2" id="KW-0479">Metal-binding</keyword>
<dbReference type="GO" id="GO:0006351">
    <property type="term" value="P:DNA-templated transcription"/>
    <property type="evidence" value="ECO:0007669"/>
    <property type="project" value="InterPro"/>
</dbReference>
<feature type="region of interest" description="Disordered" evidence="5">
    <location>
        <begin position="664"/>
        <end position="694"/>
    </location>
</feature>
<comment type="caution">
    <text evidence="7">The sequence shown here is derived from an EMBL/GenBank/DDBJ whole genome shotgun (WGS) entry which is preliminary data.</text>
</comment>
<evidence type="ECO:0000256" key="1">
    <source>
        <dbReference type="ARBA" id="ARBA00004123"/>
    </source>
</evidence>
<feature type="domain" description="Xylanolytic transcriptional activator regulatory" evidence="6">
    <location>
        <begin position="212"/>
        <end position="407"/>
    </location>
</feature>
<dbReference type="InterPro" id="IPR050987">
    <property type="entry name" value="AtrR-like"/>
</dbReference>
<reference evidence="7 8" key="1">
    <citation type="submission" date="2019-01" db="EMBL/GenBank/DDBJ databases">
        <title>Genome sequencing of the rare red list fungi Fomitopsis rosea.</title>
        <authorList>
            <person name="Buettner E."/>
            <person name="Kellner H."/>
        </authorList>
    </citation>
    <scope>NUCLEOTIDE SEQUENCE [LARGE SCALE GENOMIC DNA]</scope>
    <source>
        <strain evidence="7 8">DSM 105464</strain>
    </source>
</reference>
<feature type="compositionally biased region" description="Basic and acidic residues" evidence="5">
    <location>
        <begin position="669"/>
        <end position="682"/>
    </location>
</feature>
<dbReference type="AlphaFoldDB" id="A0A4Y9Z0X7"/>
<sequence length="763" mass="84131">MRDITERVDNRFGSTKEDFLASIMTGAGEEVQEAPKADGASPRFDNLALAAVDVPPPGNGSPDHRTRRASFPLMSNRVSSPWRVPAVSPMNSLSSLTTFPTVSPAERVLWDNIEGLEKIDTESTSSDESELKVPARVEDVYIDGDAQLRIANRVSGLQILNQCRKVLTGGGEEKSFDCPWPSTDAERAAGPLPTSKAMRLPPEQHQHELVRAFFEHVYPAFPVVNKGQFLRLYHQKLSNGVQVPLHSNLDQASFDVLLLSMFALSYRFINTFTDGLDYVAEAERLLSSLRGRAHTFLCQAWLLLAYRNVGIGCLEAGWMHTGEFILTNGLKLRTHSQERSSHSYGLGLHRDTQGLISSGLTSEEERVARQQVWAGCIITDRHLSVLLGMECLVCIRRHINPVSPLPLGRPTMIDPADCDVPPIAISQDNALHLQTDLGLGSSRVGNSIILTCFNASRALAVIIGAVIDQLYAISRPTDAVLELRAKRLERQLSHWQQTLPAQVQVQALNTLPPTCVLELHIRYWWTVILLYRSFVQAPLVKDFYSSLDSIRSKALALCRDASTQLSALASMLCNQVPEPGSPFLPGYILSSGITDILILSIIHDDHQANIRLHGSLATLQHVEKIWPVARSVHDLLDKVISLPKPTPVSSPVSTTTIRHKRSAQEVFSEDEHAGHGVKKMTEHPSSSSSFNKEPAESFDNLGRLLGLDTGLSFITTPPYPGYQYRSTGLDNPQVFPTLSSPDYPTDSCGFNPIASTSHSFGLW</sequence>
<dbReference type="Proteomes" id="UP000298390">
    <property type="component" value="Unassembled WGS sequence"/>
</dbReference>
<dbReference type="GO" id="GO:0003677">
    <property type="term" value="F:DNA binding"/>
    <property type="evidence" value="ECO:0007669"/>
    <property type="project" value="UniProtKB-KW"/>
</dbReference>
<evidence type="ECO:0000256" key="5">
    <source>
        <dbReference type="SAM" id="MobiDB-lite"/>
    </source>
</evidence>
<dbReference type="GO" id="GO:0008270">
    <property type="term" value="F:zinc ion binding"/>
    <property type="evidence" value="ECO:0007669"/>
    <property type="project" value="InterPro"/>
</dbReference>
<evidence type="ECO:0000313" key="7">
    <source>
        <dbReference type="EMBL" id="TFY68182.1"/>
    </source>
</evidence>
<dbReference type="InterPro" id="IPR007219">
    <property type="entry name" value="XnlR_reg_dom"/>
</dbReference>
<comment type="subcellular location">
    <subcellularLocation>
        <location evidence="1">Nucleus</location>
    </subcellularLocation>
</comment>
<dbReference type="PANTHER" id="PTHR46910">
    <property type="entry name" value="TRANSCRIPTION FACTOR PDR1"/>
    <property type="match status" value="1"/>
</dbReference>
<dbReference type="GO" id="GO:0005634">
    <property type="term" value="C:nucleus"/>
    <property type="evidence" value="ECO:0007669"/>
    <property type="project" value="UniProtKB-SubCell"/>
</dbReference>
<name>A0A4Y9Z0X7_9APHY</name>
<evidence type="ECO:0000256" key="2">
    <source>
        <dbReference type="ARBA" id="ARBA00022723"/>
    </source>
</evidence>
<gene>
    <name evidence="7" type="ORF">EVJ58_g1166</name>
</gene>